<dbReference type="RefSeq" id="WP_102644962.1">
    <property type="nucleotide sequence ID" value="NZ_PNYA01000006.1"/>
</dbReference>
<dbReference type="OrthoDB" id="9033050at2"/>
<dbReference type="PROSITE" id="PS51257">
    <property type="entry name" value="PROKAR_LIPOPROTEIN"/>
    <property type="match status" value="1"/>
</dbReference>
<comment type="caution">
    <text evidence="2">The sequence shown here is derived from an EMBL/GenBank/DDBJ whole genome shotgun (WGS) entry which is preliminary data.</text>
</comment>
<accession>A0A2N7VVP9</accession>
<evidence type="ECO:0000313" key="2">
    <source>
        <dbReference type="EMBL" id="PMS21220.1"/>
    </source>
</evidence>
<gene>
    <name evidence="2" type="ORF">C0Z18_08575</name>
</gene>
<feature type="signal peptide" evidence="1">
    <location>
        <begin position="1"/>
        <end position="26"/>
    </location>
</feature>
<proteinExistence type="predicted"/>
<keyword evidence="3" id="KW-1185">Reference proteome</keyword>
<reference evidence="2 3" key="1">
    <citation type="submission" date="2018-01" db="EMBL/GenBank/DDBJ databases">
        <title>Whole genome analyses suggest that Burkholderia sensu lato contains two further novel genera in the rhizoxinica-symbiotica group Mycetohabitans gen. nov., and Trinickia gen. nov.: implications for the evolution of diazotrophy and nodulation in the Burkholderiaceae.</title>
        <authorList>
            <person name="Estrada-de los Santos P."/>
            <person name="Palmer M."/>
            <person name="Chavez-Ramirez B."/>
            <person name="Beukes C."/>
            <person name="Steenkamp E.T."/>
            <person name="Hirsch A.M."/>
            <person name="Manyaka P."/>
            <person name="Maluk M."/>
            <person name="Lafos M."/>
            <person name="Crook M."/>
            <person name="Gross E."/>
            <person name="Simon M.F."/>
            <person name="Bueno dos Reis Junior F."/>
            <person name="Poole P.S."/>
            <person name="Venter S.N."/>
            <person name="James E.K."/>
        </authorList>
    </citation>
    <scope>NUCLEOTIDE SEQUENCE [LARGE SCALE GENOMIC DNA]</scope>
    <source>
        <strain evidence="2 3">GIMN1.004</strain>
    </source>
</reference>
<sequence>MRSILKFFRVSGAAVLSVVLVGCASAPRAEIDAAKIRTVHTVTVVYPGKVVYTAARPQFQFVPVVGGAVGAIATATVAGIVDAHHAKQDAPKFDDVVTKKLGDTQLNRRFTDGIEASLRSHGYVVKEVDASAPTLPTFAPDDHAHWHASGPIYRDSDAVLLIRVSPAYSPPGPMSYYSRFITGEIVMFASDTHDAVLRQRIYSVSINDPYSYYSTDLIEADLPHAINGLDESMMAQVGVFDRSLVSIVH</sequence>
<feature type="chain" id="PRO_5014860241" description="Lipoprotein" evidence="1">
    <location>
        <begin position="27"/>
        <end position="249"/>
    </location>
</feature>
<protein>
    <recommendedName>
        <fullName evidence="4">Lipoprotein</fullName>
    </recommendedName>
</protein>
<dbReference type="AlphaFoldDB" id="A0A2N7VVP9"/>
<keyword evidence="1" id="KW-0732">Signal</keyword>
<organism evidence="2 3">
    <name type="scientific">Trinickia dabaoshanensis</name>
    <dbReference type="NCBI Taxonomy" id="564714"/>
    <lineage>
        <taxon>Bacteria</taxon>
        <taxon>Pseudomonadati</taxon>
        <taxon>Pseudomonadota</taxon>
        <taxon>Betaproteobacteria</taxon>
        <taxon>Burkholderiales</taxon>
        <taxon>Burkholderiaceae</taxon>
        <taxon>Trinickia</taxon>
    </lineage>
</organism>
<dbReference type="EMBL" id="PNYA01000006">
    <property type="protein sequence ID" value="PMS21220.1"/>
    <property type="molecule type" value="Genomic_DNA"/>
</dbReference>
<evidence type="ECO:0000256" key="1">
    <source>
        <dbReference type="SAM" id="SignalP"/>
    </source>
</evidence>
<dbReference type="Proteomes" id="UP000235616">
    <property type="component" value="Unassembled WGS sequence"/>
</dbReference>
<evidence type="ECO:0008006" key="4">
    <source>
        <dbReference type="Google" id="ProtNLM"/>
    </source>
</evidence>
<evidence type="ECO:0000313" key="3">
    <source>
        <dbReference type="Proteomes" id="UP000235616"/>
    </source>
</evidence>
<name>A0A2N7VVP9_9BURK</name>